<sequence length="107" mass="11090">MLRRALTLTSVVAATLLAVALPAQAAVVDVPFGPSSIGDYCHAKVNSASWLGFYEAGGLRCYITGMGGAPQYAGSGDPYLACKFLTTDVVMSATRGASDSLVCRVIR</sequence>
<feature type="signal peptide" evidence="1">
    <location>
        <begin position="1"/>
        <end position="25"/>
    </location>
</feature>
<proteinExistence type="predicted"/>
<keyword evidence="1" id="KW-0732">Signal</keyword>
<evidence type="ECO:0000313" key="3">
    <source>
        <dbReference type="Proteomes" id="UP001597097"/>
    </source>
</evidence>
<dbReference type="Proteomes" id="UP001597097">
    <property type="component" value="Unassembled WGS sequence"/>
</dbReference>
<reference evidence="3" key="1">
    <citation type="journal article" date="2019" name="Int. J. Syst. Evol. Microbiol.">
        <title>The Global Catalogue of Microorganisms (GCM) 10K type strain sequencing project: providing services to taxonomists for standard genome sequencing and annotation.</title>
        <authorList>
            <consortium name="The Broad Institute Genomics Platform"/>
            <consortium name="The Broad Institute Genome Sequencing Center for Infectious Disease"/>
            <person name="Wu L."/>
            <person name="Ma J."/>
        </authorList>
    </citation>
    <scope>NUCLEOTIDE SEQUENCE [LARGE SCALE GENOMIC DNA]</scope>
    <source>
        <strain evidence="3">CGMCC 1.15399</strain>
    </source>
</reference>
<feature type="chain" id="PRO_5047108807" description="Streptomyces killer toxin-like beta/gamma crystallin domain-containing protein" evidence="1">
    <location>
        <begin position="26"/>
        <end position="107"/>
    </location>
</feature>
<comment type="caution">
    <text evidence="2">The sequence shown here is derived from an EMBL/GenBank/DDBJ whole genome shotgun (WGS) entry which is preliminary data.</text>
</comment>
<protein>
    <recommendedName>
        <fullName evidence="4">Streptomyces killer toxin-like beta/gamma crystallin domain-containing protein</fullName>
    </recommendedName>
</protein>
<dbReference type="RefSeq" id="WP_219538867.1">
    <property type="nucleotide sequence ID" value="NZ_JAHKRM010000051.1"/>
</dbReference>
<name>A0ABW4GFM8_9ACTN</name>
<evidence type="ECO:0000256" key="1">
    <source>
        <dbReference type="SAM" id="SignalP"/>
    </source>
</evidence>
<organism evidence="2 3">
    <name type="scientific">Nonomuraea guangzhouensis</name>
    <dbReference type="NCBI Taxonomy" id="1291555"/>
    <lineage>
        <taxon>Bacteria</taxon>
        <taxon>Bacillati</taxon>
        <taxon>Actinomycetota</taxon>
        <taxon>Actinomycetes</taxon>
        <taxon>Streptosporangiales</taxon>
        <taxon>Streptosporangiaceae</taxon>
        <taxon>Nonomuraea</taxon>
    </lineage>
</organism>
<gene>
    <name evidence="2" type="ORF">ACFSJ0_29365</name>
</gene>
<keyword evidence="3" id="KW-1185">Reference proteome</keyword>
<dbReference type="EMBL" id="JBHUCM010000025">
    <property type="protein sequence ID" value="MFD1541194.1"/>
    <property type="molecule type" value="Genomic_DNA"/>
</dbReference>
<accession>A0ABW4GFM8</accession>
<evidence type="ECO:0000313" key="2">
    <source>
        <dbReference type="EMBL" id="MFD1541194.1"/>
    </source>
</evidence>
<evidence type="ECO:0008006" key="4">
    <source>
        <dbReference type="Google" id="ProtNLM"/>
    </source>
</evidence>